<dbReference type="Gene3D" id="3.30.1150.10">
    <property type="match status" value="1"/>
</dbReference>
<feature type="chain" id="PRO_5046231834" evidence="5">
    <location>
        <begin position="25"/>
        <end position="114"/>
    </location>
</feature>
<dbReference type="Pfam" id="PF03544">
    <property type="entry name" value="TonB_C"/>
    <property type="match status" value="1"/>
</dbReference>
<reference evidence="7" key="1">
    <citation type="submission" date="2022-08" db="EMBL/GenBank/DDBJ databases">
        <authorList>
            <person name="Volokhov D.V."/>
            <person name="Furtak V.A."/>
            <person name="Zagorodnyaya T.A."/>
        </authorList>
    </citation>
    <scope>NUCLEOTIDE SEQUENCE</scope>
    <source>
        <strain evidence="7">CSL10203-ORH2</strain>
    </source>
</reference>
<evidence type="ECO:0000259" key="6">
    <source>
        <dbReference type="PROSITE" id="PS52015"/>
    </source>
</evidence>
<evidence type="ECO:0000256" key="5">
    <source>
        <dbReference type="SAM" id="SignalP"/>
    </source>
</evidence>
<name>A0ABT2FC42_9NEIS</name>
<accession>A0ABT2FC42</accession>
<keyword evidence="3" id="KW-1133">Transmembrane helix</keyword>
<evidence type="ECO:0000256" key="4">
    <source>
        <dbReference type="ARBA" id="ARBA00023136"/>
    </source>
</evidence>
<dbReference type="SUPFAM" id="SSF74653">
    <property type="entry name" value="TolA/TonB C-terminal domain"/>
    <property type="match status" value="1"/>
</dbReference>
<feature type="domain" description="TonB C-terminal" evidence="6">
    <location>
        <begin position="14"/>
        <end position="108"/>
    </location>
</feature>
<evidence type="ECO:0000256" key="2">
    <source>
        <dbReference type="ARBA" id="ARBA00022692"/>
    </source>
</evidence>
<dbReference type="EMBL" id="JANUXW010000003">
    <property type="protein sequence ID" value="MCS4533702.1"/>
    <property type="molecule type" value="Genomic_DNA"/>
</dbReference>
<protein>
    <submittedName>
        <fullName evidence="7">TonB family protein</fullName>
    </submittedName>
</protein>
<evidence type="ECO:0000256" key="1">
    <source>
        <dbReference type="ARBA" id="ARBA00004167"/>
    </source>
</evidence>
<keyword evidence="8" id="KW-1185">Reference proteome</keyword>
<keyword evidence="2" id="KW-0812">Transmembrane</keyword>
<sequence>MKIKHVLSTLTAFALFAGAQTALAQTVTFHDNHVNSQTDGNVAMSIDISPSGKVSDARIVRSSGSATIDAEAISWIQSQYMRPVTMNGDNIQFSVIKEFKFSKTAPVQQAGLAF</sequence>
<comment type="subcellular location">
    <subcellularLocation>
        <location evidence="1">Membrane</location>
        <topology evidence="1">Single-pass membrane protein</topology>
    </subcellularLocation>
</comment>
<feature type="signal peptide" evidence="5">
    <location>
        <begin position="1"/>
        <end position="24"/>
    </location>
</feature>
<keyword evidence="5" id="KW-0732">Signal</keyword>
<evidence type="ECO:0000313" key="8">
    <source>
        <dbReference type="Proteomes" id="UP001166947"/>
    </source>
</evidence>
<gene>
    <name evidence="7" type="ORF">NXS09_05225</name>
</gene>
<organism evidence="7 8">
    <name type="scientific">Neisseria montereyensis</name>
    <dbReference type="NCBI Taxonomy" id="2973938"/>
    <lineage>
        <taxon>Bacteria</taxon>
        <taxon>Pseudomonadati</taxon>
        <taxon>Pseudomonadota</taxon>
        <taxon>Betaproteobacteria</taxon>
        <taxon>Neisseriales</taxon>
        <taxon>Neisseriaceae</taxon>
        <taxon>Neisseria</taxon>
    </lineage>
</organism>
<dbReference type="Proteomes" id="UP001166947">
    <property type="component" value="Unassembled WGS sequence"/>
</dbReference>
<evidence type="ECO:0000313" key="7">
    <source>
        <dbReference type="EMBL" id="MCS4533702.1"/>
    </source>
</evidence>
<keyword evidence="4" id="KW-0472">Membrane</keyword>
<dbReference type="RefSeq" id="WP_259291503.1">
    <property type="nucleotide sequence ID" value="NZ_JANUXW010000003.1"/>
</dbReference>
<comment type="caution">
    <text evidence="7">The sequence shown here is derived from an EMBL/GenBank/DDBJ whole genome shotgun (WGS) entry which is preliminary data.</text>
</comment>
<dbReference type="NCBIfam" id="TIGR01352">
    <property type="entry name" value="tonB_Cterm"/>
    <property type="match status" value="1"/>
</dbReference>
<reference evidence="7" key="2">
    <citation type="journal article" date="2023" name="Curr. Microbiol.">
        <title>Neisseria montereyensis sp. nov., Isolated from Oropharynx of California Sea Lion (Zalophus californianus): Genomic, Phylogenetic, and Phenotypic Study.</title>
        <authorList>
            <person name="Volokhov D.V."/>
            <person name="Zagorodnyaya T.A."/>
            <person name="Furtak V.A."/>
            <person name="Nattanmai G."/>
            <person name="Randall L."/>
            <person name="Jose S."/>
            <person name="Gao Y."/>
            <person name="Gulland F.M."/>
            <person name="Eisenberg T."/>
            <person name="Delmonte P."/>
            <person name="Blom J."/>
            <person name="Mitchell K.K."/>
        </authorList>
    </citation>
    <scope>NUCLEOTIDE SEQUENCE</scope>
    <source>
        <strain evidence="7">CSL10203-ORH2</strain>
    </source>
</reference>
<dbReference type="InterPro" id="IPR037682">
    <property type="entry name" value="TonB_C"/>
</dbReference>
<dbReference type="PROSITE" id="PS52015">
    <property type="entry name" value="TONB_CTD"/>
    <property type="match status" value="1"/>
</dbReference>
<proteinExistence type="predicted"/>
<evidence type="ECO:0000256" key="3">
    <source>
        <dbReference type="ARBA" id="ARBA00022989"/>
    </source>
</evidence>
<dbReference type="InterPro" id="IPR006260">
    <property type="entry name" value="TonB/TolA_C"/>
</dbReference>